<dbReference type="EMBL" id="MU276332">
    <property type="protein sequence ID" value="KAI0039251.1"/>
    <property type="molecule type" value="Genomic_DNA"/>
</dbReference>
<gene>
    <name evidence="1" type="ORF">FA95DRAFT_1612724</name>
</gene>
<keyword evidence="2" id="KW-1185">Reference proteome</keyword>
<protein>
    <submittedName>
        <fullName evidence="1">Uncharacterized protein</fullName>
    </submittedName>
</protein>
<name>A0ACB8R555_9AGAM</name>
<sequence>MLVVISNSRNNVGHSRWMPPQFYHVLRSQVPREARRALPSNLHVPLYSQFDIIPSSLFTVGKPVFILREARIVHRHKAQRQEYQRTYAAASRAAGKRKVSKGAQARNKRAVRNALYGTRKCPLAVDSVSPNSLCYANHAKDSERTFFMRVAEEAMAEQIDRLRHDARMSTDEDWENSLITQLRSLLEEQLSLARERLKDPIDVPRAHKVAMHGHRRMIAGVHQELELCIQSRDTRVPDEPLPRSLVLNGCRVKSVAFRELSGF</sequence>
<accession>A0ACB8R555</accession>
<reference evidence="1" key="1">
    <citation type="submission" date="2021-02" db="EMBL/GenBank/DDBJ databases">
        <authorList>
            <consortium name="DOE Joint Genome Institute"/>
            <person name="Ahrendt S."/>
            <person name="Looney B.P."/>
            <person name="Miyauchi S."/>
            <person name="Morin E."/>
            <person name="Drula E."/>
            <person name="Courty P.E."/>
            <person name="Chicoki N."/>
            <person name="Fauchery L."/>
            <person name="Kohler A."/>
            <person name="Kuo A."/>
            <person name="Labutti K."/>
            <person name="Pangilinan J."/>
            <person name="Lipzen A."/>
            <person name="Riley R."/>
            <person name="Andreopoulos W."/>
            <person name="He G."/>
            <person name="Johnson J."/>
            <person name="Barry K.W."/>
            <person name="Grigoriev I.V."/>
            <person name="Nagy L."/>
            <person name="Hibbett D."/>
            <person name="Henrissat B."/>
            <person name="Matheny P.B."/>
            <person name="Labbe J."/>
            <person name="Martin F."/>
        </authorList>
    </citation>
    <scope>NUCLEOTIDE SEQUENCE</scope>
    <source>
        <strain evidence="1">FP105234-sp</strain>
    </source>
</reference>
<comment type="caution">
    <text evidence="1">The sequence shown here is derived from an EMBL/GenBank/DDBJ whole genome shotgun (WGS) entry which is preliminary data.</text>
</comment>
<proteinExistence type="predicted"/>
<evidence type="ECO:0000313" key="1">
    <source>
        <dbReference type="EMBL" id="KAI0039251.1"/>
    </source>
</evidence>
<dbReference type="Proteomes" id="UP000814033">
    <property type="component" value="Unassembled WGS sequence"/>
</dbReference>
<evidence type="ECO:0000313" key="2">
    <source>
        <dbReference type="Proteomes" id="UP000814033"/>
    </source>
</evidence>
<organism evidence="1 2">
    <name type="scientific">Auriscalpium vulgare</name>
    <dbReference type="NCBI Taxonomy" id="40419"/>
    <lineage>
        <taxon>Eukaryota</taxon>
        <taxon>Fungi</taxon>
        <taxon>Dikarya</taxon>
        <taxon>Basidiomycota</taxon>
        <taxon>Agaricomycotina</taxon>
        <taxon>Agaricomycetes</taxon>
        <taxon>Russulales</taxon>
        <taxon>Auriscalpiaceae</taxon>
        <taxon>Auriscalpium</taxon>
    </lineage>
</organism>
<reference evidence="1" key="2">
    <citation type="journal article" date="2022" name="New Phytol.">
        <title>Evolutionary transition to the ectomycorrhizal habit in the genomes of a hyperdiverse lineage of mushroom-forming fungi.</title>
        <authorList>
            <person name="Looney B."/>
            <person name="Miyauchi S."/>
            <person name="Morin E."/>
            <person name="Drula E."/>
            <person name="Courty P.E."/>
            <person name="Kohler A."/>
            <person name="Kuo A."/>
            <person name="LaButti K."/>
            <person name="Pangilinan J."/>
            <person name="Lipzen A."/>
            <person name="Riley R."/>
            <person name="Andreopoulos W."/>
            <person name="He G."/>
            <person name="Johnson J."/>
            <person name="Nolan M."/>
            <person name="Tritt A."/>
            <person name="Barry K.W."/>
            <person name="Grigoriev I.V."/>
            <person name="Nagy L.G."/>
            <person name="Hibbett D."/>
            <person name="Henrissat B."/>
            <person name="Matheny P.B."/>
            <person name="Labbe J."/>
            <person name="Martin F.M."/>
        </authorList>
    </citation>
    <scope>NUCLEOTIDE SEQUENCE</scope>
    <source>
        <strain evidence="1">FP105234-sp</strain>
    </source>
</reference>